<name>A0A6A4G9V7_9AGAR</name>
<keyword evidence="2" id="KW-1185">Reference proteome</keyword>
<protein>
    <submittedName>
        <fullName evidence="1">Uncharacterized protein</fullName>
    </submittedName>
</protein>
<reference evidence="1" key="1">
    <citation type="journal article" date="2019" name="Environ. Microbiol.">
        <title>Fungal ecological strategies reflected in gene transcription - a case study of two litter decomposers.</title>
        <authorList>
            <person name="Barbi F."/>
            <person name="Kohler A."/>
            <person name="Barry K."/>
            <person name="Baskaran P."/>
            <person name="Daum C."/>
            <person name="Fauchery L."/>
            <person name="Ihrmark K."/>
            <person name="Kuo A."/>
            <person name="LaButti K."/>
            <person name="Lipzen A."/>
            <person name="Morin E."/>
            <person name="Grigoriev I.V."/>
            <person name="Henrissat B."/>
            <person name="Lindahl B."/>
            <person name="Martin F."/>
        </authorList>
    </citation>
    <scope>NUCLEOTIDE SEQUENCE</scope>
    <source>
        <strain evidence="1">JB14</strain>
    </source>
</reference>
<proteinExistence type="predicted"/>
<sequence>MLALSPGRHELQPHIASRRRNVVWTRTFDQLSEVKVLSSGRRLFLEGCPVKADVRINIYFQSSKDYELCGSACGSALPKKKTDRVEQKYLVHRQFKLCKYAEVIQVRGLYIEPGEITEPLNSQYLHILLSSAFFVCLLFCLLHLSSSLTSSSHLLLQSFLIALRSNTTL</sequence>
<organism evidence="1 2">
    <name type="scientific">Gymnopus androsaceus JB14</name>
    <dbReference type="NCBI Taxonomy" id="1447944"/>
    <lineage>
        <taxon>Eukaryota</taxon>
        <taxon>Fungi</taxon>
        <taxon>Dikarya</taxon>
        <taxon>Basidiomycota</taxon>
        <taxon>Agaricomycotina</taxon>
        <taxon>Agaricomycetes</taxon>
        <taxon>Agaricomycetidae</taxon>
        <taxon>Agaricales</taxon>
        <taxon>Marasmiineae</taxon>
        <taxon>Omphalotaceae</taxon>
        <taxon>Gymnopus</taxon>
    </lineage>
</organism>
<evidence type="ECO:0000313" key="2">
    <source>
        <dbReference type="Proteomes" id="UP000799118"/>
    </source>
</evidence>
<dbReference type="AlphaFoldDB" id="A0A6A4G9V7"/>
<accession>A0A6A4G9V7</accession>
<evidence type="ECO:0000313" key="1">
    <source>
        <dbReference type="EMBL" id="KAE9382270.1"/>
    </source>
</evidence>
<dbReference type="EMBL" id="ML771895">
    <property type="protein sequence ID" value="KAE9382270.1"/>
    <property type="molecule type" value="Genomic_DNA"/>
</dbReference>
<dbReference type="Proteomes" id="UP000799118">
    <property type="component" value="Unassembled WGS sequence"/>
</dbReference>
<gene>
    <name evidence="1" type="ORF">BT96DRAFT_1010995</name>
</gene>